<dbReference type="VEuPathDB" id="TriTrypDB:TcIL3000_7_1510"/>
<protein>
    <submittedName>
        <fullName evidence="10">Uncharacterized protein</fullName>
    </submittedName>
</protein>
<feature type="compositionally biased region" description="Acidic residues" evidence="7">
    <location>
        <begin position="44"/>
        <end position="54"/>
    </location>
</feature>
<keyword evidence="6 8" id="KW-0472">Membrane</keyword>
<evidence type="ECO:0000256" key="8">
    <source>
        <dbReference type="SAM" id="Phobius"/>
    </source>
</evidence>
<sequence>MTYPRSLSSKLLFALTVACLFAPAVAFAEEASADSKTTAKSEAENDDITNEDAADGEKIIEPTTRAIFPKKQMDTTPTFHAGSPVDVLIAFRNNDQRVKNTVVLVAASVFPARAYGQALQNFSAIRHARSVKFGETVTFHYTFTPHALLEPNDYNLVVGLYYKKDEDSQPQFIVAFNDTVTIEASLDTDPSTVLTYLTILAAVVGAGYTLVSKLGLLNFFRKKSQPTSERRRVEIGTNGDGYDPDYVSDEHLRYKEAILQRRTSQSPKKKK</sequence>
<feature type="region of interest" description="Disordered" evidence="7">
    <location>
        <begin position="228"/>
        <end position="247"/>
    </location>
</feature>
<organism evidence="10">
    <name type="scientific">Trypanosoma congolense (strain IL3000)</name>
    <dbReference type="NCBI Taxonomy" id="1068625"/>
    <lineage>
        <taxon>Eukaryota</taxon>
        <taxon>Discoba</taxon>
        <taxon>Euglenozoa</taxon>
        <taxon>Kinetoplastea</taxon>
        <taxon>Metakinetoplastina</taxon>
        <taxon>Trypanosomatida</taxon>
        <taxon>Trypanosomatidae</taxon>
        <taxon>Trypanosoma</taxon>
        <taxon>Nannomonas</taxon>
    </lineage>
</organism>
<feature type="region of interest" description="Disordered" evidence="7">
    <location>
        <begin position="33"/>
        <end position="56"/>
    </location>
</feature>
<evidence type="ECO:0000256" key="2">
    <source>
        <dbReference type="ARBA" id="ARBA00022692"/>
    </source>
</evidence>
<dbReference type="GO" id="GO:0005789">
    <property type="term" value="C:endoplasmic reticulum membrane"/>
    <property type="evidence" value="ECO:0007669"/>
    <property type="project" value="UniProtKB-SubCell"/>
</dbReference>
<dbReference type="Pfam" id="PF03896">
    <property type="entry name" value="TRAP_alpha"/>
    <property type="match status" value="1"/>
</dbReference>
<evidence type="ECO:0000256" key="4">
    <source>
        <dbReference type="ARBA" id="ARBA00022824"/>
    </source>
</evidence>
<dbReference type="InterPro" id="IPR005595">
    <property type="entry name" value="TRAP_alpha"/>
</dbReference>
<keyword evidence="5 8" id="KW-1133">Transmembrane helix</keyword>
<evidence type="ECO:0000256" key="7">
    <source>
        <dbReference type="SAM" id="MobiDB-lite"/>
    </source>
</evidence>
<evidence type="ECO:0000256" key="1">
    <source>
        <dbReference type="ARBA" id="ARBA00004115"/>
    </source>
</evidence>
<reference evidence="10" key="1">
    <citation type="journal article" date="2012" name="Proc. Natl. Acad. Sci. U.S.A.">
        <title>Antigenic diversity is generated by distinct evolutionary mechanisms in African trypanosome species.</title>
        <authorList>
            <person name="Jackson A.P."/>
            <person name="Berry A."/>
            <person name="Aslett M."/>
            <person name="Allison H.C."/>
            <person name="Burton P."/>
            <person name="Vavrova-Anderson J."/>
            <person name="Brown R."/>
            <person name="Browne H."/>
            <person name="Corton N."/>
            <person name="Hauser H."/>
            <person name="Gamble J."/>
            <person name="Gilderthorp R."/>
            <person name="Marcello L."/>
            <person name="McQuillan J."/>
            <person name="Otto T.D."/>
            <person name="Quail M.A."/>
            <person name="Sanders M.J."/>
            <person name="van Tonder A."/>
            <person name="Ginger M.L."/>
            <person name="Field M.C."/>
            <person name="Barry J.D."/>
            <person name="Hertz-Fowler C."/>
            <person name="Berriman M."/>
        </authorList>
    </citation>
    <scope>NUCLEOTIDE SEQUENCE</scope>
    <source>
        <strain evidence="10">IL3000</strain>
    </source>
</reference>
<dbReference type="AlphaFoldDB" id="G0UPN3"/>
<dbReference type="PANTHER" id="PTHR12924">
    <property type="entry name" value="TRANSLOCON-ASSOCIATED PROTEIN, ALPHA SUBUNIT"/>
    <property type="match status" value="1"/>
</dbReference>
<dbReference type="PANTHER" id="PTHR12924:SF0">
    <property type="entry name" value="TRANSLOCON-ASSOCIATED PROTEIN SUBUNIT ALPHA"/>
    <property type="match status" value="1"/>
</dbReference>
<proteinExistence type="predicted"/>
<evidence type="ECO:0000256" key="3">
    <source>
        <dbReference type="ARBA" id="ARBA00022729"/>
    </source>
</evidence>
<feature type="chain" id="PRO_5003410099" evidence="9">
    <location>
        <begin position="27"/>
        <end position="271"/>
    </location>
</feature>
<name>G0UPN3_TRYCI</name>
<keyword evidence="3 9" id="KW-0732">Signal</keyword>
<evidence type="ECO:0000256" key="5">
    <source>
        <dbReference type="ARBA" id="ARBA00022989"/>
    </source>
</evidence>
<dbReference type="EMBL" id="HE575320">
    <property type="protein sequence ID" value="CCC91344.1"/>
    <property type="molecule type" value="Genomic_DNA"/>
</dbReference>
<comment type="subcellular location">
    <subcellularLocation>
        <location evidence="1">Endoplasmic reticulum membrane</location>
        <topology evidence="1">Single-pass type I membrane protein</topology>
    </subcellularLocation>
</comment>
<gene>
    <name evidence="10" type="ORF">TCIL3000_7_1510</name>
</gene>
<keyword evidence="4" id="KW-0256">Endoplasmic reticulum</keyword>
<feature type="signal peptide" evidence="9">
    <location>
        <begin position="1"/>
        <end position="26"/>
    </location>
</feature>
<evidence type="ECO:0000313" key="10">
    <source>
        <dbReference type="EMBL" id="CCC91344.1"/>
    </source>
</evidence>
<evidence type="ECO:0000256" key="9">
    <source>
        <dbReference type="SAM" id="SignalP"/>
    </source>
</evidence>
<accession>G0UPN3</accession>
<evidence type="ECO:0000256" key="6">
    <source>
        <dbReference type="ARBA" id="ARBA00023136"/>
    </source>
</evidence>
<feature type="transmembrane region" description="Helical" evidence="8">
    <location>
        <begin position="193"/>
        <end position="220"/>
    </location>
</feature>
<keyword evidence="2 8" id="KW-0812">Transmembrane</keyword>